<geneLocation type="plasmid" evidence="1 2">
    <name>unnamed2</name>
</geneLocation>
<sequence>MTDEPAILDQILLQTGRLNYVWTNTESVLIHIMAGLLGTDKERAVVVFLTLNTTRARVDLVERLAKMKGRSPDERDAILAATRKLVRLSGLRNHYNHCIYSFDTENGSARTILMRIADRKTDIRMGRSEMIDETGLRRIDEAIKDVTTLNLEFWHLVKAYGYPV</sequence>
<dbReference type="Proteomes" id="UP000318483">
    <property type="component" value="Plasmid unnamed2"/>
</dbReference>
<evidence type="ECO:0000313" key="2">
    <source>
        <dbReference type="Proteomes" id="UP000318483"/>
    </source>
</evidence>
<gene>
    <name evidence="1" type="ORF">FPZ52_13830</name>
</gene>
<keyword evidence="1" id="KW-0614">Plasmid</keyword>
<evidence type="ECO:0000313" key="1">
    <source>
        <dbReference type="EMBL" id="QDY70789.1"/>
    </source>
</evidence>
<dbReference type="RefSeq" id="WP_146366205.1">
    <property type="nucleotide sequence ID" value="NZ_CP042263.1"/>
</dbReference>
<keyword evidence="2" id="KW-1185">Reference proteome</keyword>
<dbReference type="KEGG" id="lit:FPZ52_13830"/>
<protein>
    <submittedName>
        <fullName evidence="1">Uncharacterized protein</fullName>
    </submittedName>
</protein>
<proteinExistence type="predicted"/>
<dbReference type="OrthoDB" id="7846470at2"/>
<dbReference type="EMBL" id="CP042263">
    <property type="protein sequence ID" value="QDY70789.1"/>
    <property type="molecule type" value="Genomic_DNA"/>
</dbReference>
<organism evidence="1 2">
    <name type="scientific">Qingshengfaniella alkalisoli</name>
    <dbReference type="NCBI Taxonomy" id="2599296"/>
    <lineage>
        <taxon>Bacteria</taxon>
        <taxon>Pseudomonadati</taxon>
        <taxon>Pseudomonadota</taxon>
        <taxon>Alphaproteobacteria</taxon>
        <taxon>Rhodobacterales</taxon>
        <taxon>Paracoccaceae</taxon>
        <taxon>Qingshengfaniella</taxon>
    </lineage>
</organism>
<dbReference type="AlphaFoldDB" id="A0A5B8I9W1"/>
<reference evidence="1 2" key="1">
    <citation type="submission" date="2019-07" db="EMBL/GenBank/DDBJ databases">
        <title>Litoreibacter alkalisoli sp. nov., isolated from saline-alkaline soil.</title>
        <authorList>
            <person name="Wang S."/>
            <person name="Xu L."/>
            <person name="Xing Y.-T."/>
            <person name="Sun J.-Q."/>
        </authorList>
    </citation>
    <scope>NUCLEOTIDE SEQUENCE [LARGE SCALE GENOMIC DNA]</scope>
    <source>
        <strain evidence="1 2">LN3S51</strain>
        <plasmid evidence="1 2">unnamed2</plasmid>
    </source>
</reference>
<name>A0A5B8I9W1_9RHOB</name>
<accession>A0A5B8I9W1</accession>